<dbReference type="PANTHER" id="PTHR45348:SF2">
    <property type="entry name" value="ZINC-TYPE ALCOHOL DEHYDROGENASE-LIKE PROTEIN C2E1P3.01"/>
    <property type="match status" value="1"/>
</dbReference>
<dbReference type="CDD" id="cd08249">
    <property type="entry name" value="enoyl_reductase_like"/>
    <property type="match status" value="1"/>
</dbReference>
<evidence type="ECO:0000313" key="6">
    <source>
        <dbReference type="Proteomes" id="UP000452235"/>
    </source>
</evidence>
<keyword evidence="2" id="KW-0547">Nucleotide-binding</keyword>
<accession>A0A5M3Z1K1</accession>
<dbReference type="OrthoDB" id="48317at2759"/>
<dbReference type="GO" id="GO:0000166">
    <property type="term" value="F:nucleotide binding"/>
    <property type="evidence" value="ECO:0007669"/>
    <property type="project" value="UniProtKB-KW"/>
</dbReference>
<dbReference type="AlphaFoldDB" id="A0A5M3Z1K1"/>
<dbReference type="Pfam" id="PF00107">
    <property type="entry name" value="ADH_zinc_N"/>
    <property type="match status" value="1"/>
</dbReference>
<evidence type="ECO:0000256" key="1">
    <source>
        <dbReference type="ARBA" id="ARBA00008072"/>
    </source>
</evidence>
<evidence type="ECO:0000313" key="5">
    <source>
        <dbReference type="EMBL" id="GFF17323.1"/>
    </source>
</evidence>
<dbReference type="InterPro" id="IPR036291">
    <property type="entry name" value="NAD(P)-bd_dom_sf"/>
</dbReference>
<dbReference type="Gene3D" id="3.40.50.720">
    <property type="entry name" value="NAD(P)-binding Rossmann-like Domain"/>
    <property type="match status" value="1"/>
</dbReference>
<comment type="caution">
    <text evidence="5">The sequence shown here is derived from an EMBL/GenBank/DDBJ whole genome shotgun (WGS) entry which is preliminary data.</text>
</comment>
<comment type="similarity">
    <text evidence="1">Belongs to the zinc-containing alcohol dehydrogenase family.</text>
</comment>
<proteinExistence type="inferred from homology"/>
<keyword evidence="6" id="KW-1185">Reference proteome</keyword>
<dbReference type="InterPro" id="IPR013154">
    <property type="entry name" value="ADH-like_N"/>
</dbReference>
<dbReference type="SUPFAM" id="SSF50129">
    <property type="entry name" value="GroES-like"/>
    <property type="match status" value="1"/>
</dbReference>
<name>A0A5M3Z1K1_ASPTE</name>
<dbReference type="SMART" id="SM00829">
    <property type="entry name" value="PKS_ER"/>
    <property type="match status" value="1"/>
</dbReference>
<dbReference type="InterPro" id="IPR047122">
    <property type="entry name" value="Trans-enoyl_RdTase-like"/>
</dbReference>
<dbReference type="GO" id="GO:0016651">
    <property type="term" value="F:oxidoreductase activity, acting on NAD(P)H"/>
    <property type="evidence" value="ECO:0007669"/>
    <property type="project" value="InterPro"/>
</dbReference>
<dbReference type="InterPro" id="IPR011032">
    <property type="entry name" value="GroES-like_sf"/>
</dbReference>
<dbReference type="SUPFAM" id="SSF51735">
    <property type="entry name" value="NAD(P)-binding Rossmann-fold domains"/>
    <property type="match status" value="1"/>
</dbReference>
<evidence type="ECO:0000256" key="2">
    <source>
        <dbReference type="ARBA" id="ARBA00022741"/>
    </source>
</evidence>
<keyword evidence="3" id="KW-0521">NADP</keyword>
<evidence type="ECO:0000256" key="4">
    <source>
        <dbReference type="ARBA" id="ARBA00023002"/>
    </source>
</evidence>
<dbReference type="Proteomes" id="UP000452235">
    <property type="component" value="Unassembled WGS sequence"/>
</dbReference>
<keyword evidence="4" id="KW-0560">Oxidoreductase</keyword>
<dbReference type="InterPro" id="IPR020843">
    <property type="entry name" value="ER"/>
</dbReference>
<protein>
    <submittedName>
        <fullName evidence="5">Protein TOXD</fullName>
    </submittedName>
</protein>
<evidence type="ECO:0000256" key="3">
    <source>
        <dbReference type="ARBA" id="ARBA00022857"/>
    </source>
</evidence>
<dbReference type="InterPro" id="IPR013149">
    <property type="entry name" value="ADH-like_C"/>
</dbReference>
<dbReference type="EMBL" id="BLJY01000006">
    <property type="protein sequence ID" value="GFF17323.1"/>
    <property type="molecule type" value="Genomic_DNA"/>
</dbReference>
<organism evidence="5 6">
    <name type="scientific">Aspergillus terreus</name>
    <dbReference type="NCBI Taxonomy" id="33178"/>
    <lineage>
        <taxon>Eukaryota</taxon>
        <taxon>Fungi</taxon>
        <taxon>Dikarya</taxon>
        <taxon>Ascomycota</taxon>
        <taxon>Pezizomycotina</taxon>
        <taxon>Eurotiomycetes</taxon>
        <taxon>Eurotiomycetidae</taxon>
        <taxon>Eurotiales</taxon>
        <taxon>Aspergillaceae</taxon>
        <taxon>Aspergillus</taxon>
        <taxon>Aspergillus subgen. Circumdati</taxon>
    </lineage>
</organism>
<reference evidence="5 6" key="1">
    <citation type="submission" date="2020-01" db="EMBL/GenBank/DDBJ databases">
        <title>Aspergillus terreus IFO 6365 whole genome shotgun sequence.</title>
        <authorList>
            <person name="Kanamasa S."/>
            <person name="Takahashi H."/>
        </authorList>
    </citation>
    <scope>NUCLEOTIDE SEQUENCE [LARGE SCALE GENOMIC DNA]</scope>
    <source>
        <strain evidence="5 6">IFO 6365</strain>
    </source>
</reference>
<dbReference type="Pfam" id="PF08240">
    <property type="entry name" value="ADH_N"/>
    <property type="match status" value="1"/>
</dbReference>
<dbReference type="VEuPathDB" id="FungiDB:ATEG_03443"/>
<dbReference type="PANTHER" id="PTHR45348">
    <property type="entry name" value="HYPOTHETICAL OXIDOREDUCTASE (EUROFUNG)"/>
    <property type="match status" value="1"/>
</dbReference>
<dbReference type="Gene3D" id="3.90.180.10">
    <property type="entry name" value="Medium-chain alcohol dehydrogenases, catalytic domain"/>
    <property type="match status" value="1"/>
</dbReference>
<gene>
    <name evidence="5" type="ORF">ATEIFO6365_0006067100</name>
</gene>
<sequence length="346" mass="37250">MKAIKTIADHQAEVQEVPIPQIRDDYLLVKVKAVALNPTDWKHIDFVAPPGTTIGCDFAGVVEGVGSNVETDWKRGDRIAGFTHGGSEVQPEAGCHAEYCLAKAGIGMKIPDGMPDEDACTLGVGITTVGQGLYQSLGLPLPGSRATANFPILIYGGSTATGSLAIQYARLSGCSPIITTCSPRHFDWVKSLGADASFDYRDPDCVQQIKDYTQDDLAHVLDCVSTSTSAELCAAAIGSNGGTVSYLLPLKHQREDVEAKYTLAYTAFGEYFSIAGTRKFEARPEDLEFGKMFWKLSEGLVAEGKIRVHPPRVGKDGLKGVLDGFQAMREGRVSGEKLVYRIEDTP</sequence>